<dbReference type="VEuPathDB" id="GiardiaDB:GLP15_3816"/>
<protein>
    <submittedName>
        <fullName evidence="2">Uncharacterized protein</fullName>
    </submittedName>
</protein>
<feature type="region of interest" description="Disordered" evidence="1">
    <location>
        <begin position="62"/>
        <end position="97"/>
    </location>
</feature>
<dbReference type="OMA" id="MNRAYIM"/>
<sequence>MASCFRILCALSDKRALYASDERVEDICGALLDGSNTPVPNLANVKYLLSVLQGIHDCLVRDESSSTSTTNRSREPSLLKRTANKDPATKTSTDTIRESIASSTLSKSMLDHPVFSEKSTEEASKNDVLTVKNPSQKKYNGLHIVLGS</sequence>
<reference evidence="2 3" key="1">
    <citation type="journal article" date="2010" name="BMC Genomics">
        <title>Genome analysis and comparative genomics of a Giardia intestinalis assemblage E isolate.</title>
        <authorList>
            <person name="Jerlstrom-Hultqvist J."/>
            <person name="Franzen O."/>
            <person name="Ankarklev J."/>
            <person name="Xu F."/>
            <person name="Nohynkova E."/>
            <person name="Andersson J.O."/>
            <person name="Svard S.G."/>
            <person name="Andersson B."/>
        </authorList>
    </citation>
    <scope>NUCLEOTIDE SEQUENCE [LARGE SCALE GENOMIC DNA]</scope>
    <source>
        <strain evidence="2 3">P15</strain>
    </source>
</reference>
<proteinExistence type="predicted"/>
<organism evidence="2 3">
    <name type="scientific">Giardia intestinalis (strain P15)</name>
    <name type="common">Giardia lamblia</name>
    <dbReference type="NCBI Taxonomy" id="658858"/>
    <lineage>
        <taxon>Eukaryota</taxon>
        <taxon>Metamonada</taxon>
        <taxon>Diplomonadida</taxon>
        <taxon>Hexamitidae</taxon>
        <taxon>Giardiinae</taxon>
        <taxon>Giardia</taxon>
    </lineage>
</organism>
<name>E1EWJ3_GIAIA</name>
<evidence type="ECO:0000256" key="1">
    <source>
        <dbReference type="SAM" id="MobiDB-lite"/>
    </source>
</evidence>
<gene>
    <name evidence="2" type="ORF">GLP15_3816</name>
</gene>
<feature type="compositionally biased region" description="Basic and acidic residues" evidence="1">
    <location>
        <begin position="72"/>
        <end position="88"/>
    </location>
</feature>
<evidence type="ECO:0000313" key="3">
    <source>
        <dbReference type="Proteomes" id="UP000008974"/>
    </source>
</evidence>
<dbReference type="OrthoDB" id="10405879at2759"/>
<dbReference type="Proteomes" id="UP000008974">
    <property type="component" value="Unassembled WGS sequence"/>
</dbReference>
<dbReference type="EMBL" id="ACVC01000030">
    <property type="protein sequence ID" value="EFO65426.1"/>
    <property type="molecule type" value="Genomic_DNA"/>
</dbReference>
<accession>E1EWJ3</accession>
<evidence type="ECO:0000313" key="2">
    <source>
        <dbReference type="EMBL" id="EFO65426.1"/>
    </source>
</evidence>
<dbReference type="AlphaFoldDB" id="E1EWJ3"/>
<comment type="caution">
    <text evidence="2">The sequence shown here is derived from an EMBL/GenBank/DDBJ whole genome shotgun (WGS) entry which is preliminary data.</text>
</comment>